<protein>
    <submittedName>
        <fullName evidence="3">Uncharacterized protein</fullName>
    </submittedName>
</protein>
<reference evidence="3 4" key="1">
    <citation type="submission" date="2020-07" db="EMBL/GenBank/DDBJ databases">
        <title>Sequencing the genomes of 1000 actinobacteria strains.</title>
        <authorList>
            <person name="Klenk H.-P."/>
        </authorList>
    </citation>
    <scope>NUCLEOTIDE SEQUENCE [LARGE SCALE GENOMIC DNA]</scope>
    <source>
        <strain evidence="3 4">DSM 42178</strain>
    </source>
</reference>
<feature type="region of interest" description="Disordered" evidence="1">
    <location>
        <begin position="664"/>
        <end position="687"/>
    </location>
</feature>
<dbReference type="RefSeq" id="WP_179816895.1">
    <property type="nucleotide sequence ID" value="NZ_JACBZD010000002.1"/>
</dbReference>
<feature type="transmembrane region" description="Helical" evidence="2">
    <location>
        <begin position="279"/>
        <end position="298"/>
    </location>
</feature>
<feature type="transmembrane region" description="Helical" evidence="2">
    <location>
        <begin position="194"/>
        <end position="212"/>
    </location>
</feature>
<organism evidence="3 4">
    <name type="scientific">Allostreptomyces psammosilenae</name>
    <dbReference type="NCBI Taxonomy" id="1892865"/>
    <lineage>
        <taxon>Bacteria</taxon>
        <taxon>Bacillati</taxon>
        <taxon>Actinomycetota</taxon>
        <taxon>Actinomycetes</taxon>
        <taxon>Kitasatosporales</taxon>
        <taxon>Streptomycetaceae</taxon>
        <taxon>Allostreptomyces</taxon>
    </lineage>
</organism>
<accession>A0A853A1G9</accession>
<name>A0A853A1G9_9ACTN</name>
<keyword evidence="4" id="KW-1185">Reference proteome</keyword>
<sequence>MHDGDHGPTAPAPGAPAVPKQAPAPDGARPEPVAPAGGRASRSRATRYLAAGAYLDVRYRDAVIAELVEHSERAVAPSFGVDLVPVLAHALRARSAETRTALVLLALLALHLALAVYAGAAPAAGALLLAGLLGWLAQWASGWSSTLYAPVPEPGRERAFLGGTGLGGTGLGGTALGGAALGVRAARAVPALRLLAAVALLAWAFLAVSVTGDQVERLRAYRDAVRVTDVDESGRQVVVEGLYYNEETGELFAGPSYREDGEHSYYAEDDLSGSPLLPAAAHGLSLATLVPLGLVLALHRRGTRRVLREELAEEPFRRRQMPGAVRWPTSGREVLLRHDELLRLIAREQHAATILYHERQPFAGAGEQWRPWSFVQELVRRPGAAKEAKGPADRPAAEPKPMTNEVLVENIRRHVQRLAAGGPQAAVVGHGDRLRALSVSDCVFLPAWQRPDSPLVGRRMEWTDELYARTLTAARSVSDEYARHFLCVTMGAWEEEVVTTVFVRAHTQGEMLVLEVLPHVLPPVRRRFRLVDAAEHLPLGGAWREAAAVVLDAPSAALRSLAVLGRHLASNLRARSNAEQARIGSLDVGPVVSVRELGAEGEMTLFQELDVTRFVKTVQDRITHGVRVSLREAGYRTDELEMHQTVINNSGVYLGGSNRGVISTGGGARVEQHLTAPPPGERGDDDD</sequence>
<comment type="caution">
    <text evidence="3">The sequence shown here is derived from an EMBL/GenBank/DDBJ whole genome shotgun (WGS) entry which is preliminary data.</text>
</comment>
<evidence type="ECO:0000256" key="2">
    <source>
        <dbReference type="SAM" id="Phobius"/>
    </source>
</evidence>
<evidence type="ECO:0000256" key="1">
    <source>
        <dbReference type="SAM" id="MobiDB-lite"/>
    </source>
</evidence>
<keyword evidence="2" id="KW-0812">Transmembrane</keyword>
<keyword evidence="2" id="KW-1133">Transmembrane helix</keyword>
<dbReference type="EMBL" id="JACBZD010000002">
    <property type="protein sequence ID" value="NYI07987.1"/>
    <property type="molecule type" value="Genomic_DNA"/>
</dbReference>
<dbReference type="Proteomes" id="UP000567795">
    <property type="component" value="Unassembled WGS sequence"/>
</dbReference>
<proteinExistence type="predicted"/>
<feature type="transmembrane region" description="Helical" evidence="2">
    <location>
        <begin position="159"/>
        <end position="182"/>
    </location>
</feature>
<dbReference type="AlphaFoldDB" id="A0A853A1G9"/>
<gene>
    <name evidence="3" type="ORF">FHU37_005016</name>
</gene>
<feature type="transmembrane region" description="Helical" evidence="2">
    <location>
        <begin position="102"/>
        <end position="135"/>
    </location>
</feature>
<evidence type="ECO:0000313" key="4">
    <source>
        <dbReference type="Proteomes" id="UP000567795"/>
    </source>
</evidence>
<feature type="region of interest" description="Disordered" evidence="1">
    <location>
        <begin position="1"/>
        <end position="40"/>
    </location>
</feature>
<keyword evidence="2" id="KW-0472">Membrane</keyword>
<evidence type="ECO:0000313" key="3">
    <source>
        <dbReference type="EMBL" id="NYI07987.1"/>
    </source>
</evidence>